<organism evidence="1 2">
    <name type="scientific">Protopolystoma xenopodis</name>
    <dbReference type="NCBI Taxonomy" id="117903"/>
    <lineage>
        <taxon>Eukaryota</taxon>
        <taxon>Metazoa</taxon>
        <taxon>Spiralia</taxon>
        <taxon>Lophotrochozoa</taxon>
        <taxon>Platyhelminthes</taxon>
        <taxon>Monogenea</taxon>
        <taxon>Polyopisthocotylea</taxon>
        <taxon>Polystomatidea</taxon>
        <taxon>Polystomatidae</taxon>
        <taxon>Protopolystoma</taxon>
    </lineage>
</organism>
<sequence>METKFASALPVGETVNMEDYQLSSEKTSEMMRRRLLQQTEMASYSACMAGKHSRLFSLASPLLTGDRLTTKVRLSGGIHLIHHVYSLLMGHWADF</sequence>
<comment type="caution">
    <text evidence="1">The sequence shown here is derived from an EMBL/GenBank/DDBJ whole genome shotgun (WGS) entry which is preliminary data.</text>
</comment>
<dbReference type="AlphaFoldDB" id="A0A3S5FFQ2"/>
<name>A0A3S5FFQ2_9PLAT</name>
<reference evidence="1" key="1">
    <citation type="submission" date="2018-11" db="EMBL/GenBank/DDBJ databases">
        <authorList>
            <consortium name="Pathogen Informatics"/>
        </authorList>
    </citation>
    <scope>NUCLEOTIDE SEQUENCE</scope>
</reference>
<evidence type="ECO:0000313" key="2">
    <source>
        <dbReference type="Proteomes" id="UP000784294"/>
    </source>
</evidence>
<evidence type="ECO:0000313" key="1">
    <source>
        <dbReference type="EMBL" id="VEL33199.1"/>
    </source>
</evidence>
<dbReference type="EMBL" id="CAAALY010245343">
    <property type="protein sequence ID" value="VEL33199.1"/>
    <property type="molecule type" value="Genomic_DNA"/>
</dbReference>
<proteinExistence type="predicted"/>
<protein>
    <submittedName>
        <fullName evidence="1">Uncharacterized protein</fullName>
    </submittedName>
</protein>
<gene>
    <name evidence="1" type="ORF">PXEA_LOCUS26639</name>
</gene>
<keyword evidence="2" id="KW-1185">Reference proteome</keyword>
<accession>A0A3S5FFQ2</accession>
<dbReference type="Proteomes" id="UP000784294">
    <property type="component" value="Unassembled WGS sequence"/>
</dbReference>